<accession>A0ABY8I2H8</accession>
<dbReference type="RefSeq" id="WP_278316629.1">
    <property type="nucleotide sequence ID" value="NZ_CP121464.1"/>
</dbReference>
<evidence type="ECO:0008006" key="4">
    <source>
        <dbReference type="Google" id="ProtNLM"/>
    </source>
</evidence>
<sequence length="526" mass="59724">MFAKTALIRNQRLVVLYLTFIIVFGMPMVVILSFFYTKDGMKISKKFKLRKSQAELDFVDIDPDRDVPLYIDSQLIGASNHAFADRCHNTISNFFSLFLELIQEGEQDRARELFSYLAEPNETCLGSSKGKPAGRGVGGKQASDIFESIMASKAIETGILDHLEDFRIFVHGVGPDKASDMTTNIIRKNLIEYTQNQCELHDIPMNKAVATNPWWNAESRRWVRSHETMLVINQQPILLVPKSLVSRGIAYTLDRYHRQFVLNFVKKEHLASNGPHVRYREPKKGQEVGDAYVTKGDMAKFVAPPEKDYVADFTAKHPALFKEFKDFTVKNARPLTTSEISSTANIGDLCAFLTKTLAATPTGRDDATNYHRLIIGILELIFHPSLTCPKKEVPINDARKRIDLTFDNSAKSGPFYELHQIRKVFCPYIMIECKNYGHDVANPELDQLSGRLTLNRGKFGMLLCRDVENYGRLIQRCRDYWKDKGEVIIPILDIDLVEILKVKAGAPDSRPEEILLADKIRSVMLA</sequence>
<evidence type="ECO:0000256" key="1">
    <source>
        <dbReference type="SAM" id="Phobius"/>
    </source>
</evidence>
<evidence type="ECO:0000313" key="2">
    <source>
        <dbReference type="EMBL" id="WFR78418.1"/>
    </source>
</evidence>
<keyword evidence="1" id="KW-0812">Transmembrane</keyword>
<gene>
    <name evidence="2" type="ORF">P9875_22340</name>
</gene>
<reference evidence="2 3" key="1">
    <citation type="submission" date="2023-04" db="EMBL/GenBank/DDBJ databases">
        <title>Nanopore sequencing of Janthinobacterium from water.</title>
        <authorList>
            <person name="Ciuchcinski K."/>
            <person name="Rokowska A."/>
            <person name="Dziewit L."/>
        </authorList>
    </citation>
    <scope>NUCLEOTIDE SEQUENCE [LARGE SCALE GENOMIC DNA]</scope>
    <source>
        <strain evidence="2 3">DEMB2</strain>
    </source>
</reference>
<dbReference type="Proteomes" id="UP001219584">
    <property type="component" value="Chromosome"/>
</dbReference>
<evidence type="ECO:0000313" key="3">
    <source>
        <dbReference type="Proteomes" id="UP001219584"/>
    </source>
</evidence>
<keyword evidence="3" id="KW-1185">Reference proteome</keyword>
<keyword evidence="1" id="KW-0472">Membrane</keyword>
<proteinExistence type="predicted"/>
<keyword evidence="1" id="KW-1133">Transmembrane helix</keyword>
<organism evidence="2 3">
    <name type="scientific">Janthinobacterium rivuli</name>
    <dbReference type="NCBI Taxonomy" id="2751478"/>
    <lineage>
        <taxon>Bacteria</taxon>
        <taxon>Pseudomonadati</taxon>
        <taxon>Pseudomonadota</taxon>
        <taxon>Betaproteobacteria</taxon>
        <taxon>Burkholderiales</taxon>
        <taxon>Oxalobacteraceae</taxon>
        <taxon>Janthinobacterium</taxon>
    </lineage>
</organism>
<name>A0ABY8I2H8_9BURK</name>
<dbReference type="EMBL" id="CP121464">
    <property type="protein sequence ID" value="WFR78418.1"/>
    <property type="molecule type" value="Genomic_DNA"/>
</dbReference>
<protein>
    <recommendedName>
        <fullName evidence="4">Restriction endonuclease</fullName>
    </recommendedName>
</protein>
<feature type="transmembrane region" description="Helical" evidence="1">
    <location>
        <begin position="12"/>
        <end position="36"/>
    </location>
</feature>